<dbReference type="Gene3D" id="1.10.1020.10">
    <property type="entry name" value="Adenine-specific Methyltransferase, Domain 2"/>
    <property type="match status" value="1"/>
</dbReference>
<dbReference type="GO" id="GO:0006298">
    <property type="term" value="P:mismatch repair"/>
    <property type="evidence" value="ECO:0007669"/>
    <property type="project" value="TreeGrafter"/>
</dbReference>
<dbReference type="InterPro" id="IPR029063">
    <property type="entry name" value="SAM-dependent_MTases_sf"/>
</dbReference>
<dbReference type="InterPro" id="IPR012263">
    <property type="entry name" value="M_m6A_EcoRV"/>
</dbReference>
<keyword evidence="5" id="KW-0949">S-adenosyl-L-methionine</keyword>
<dbReference type="Gene3D" id="3.40.50.150">
    <property type="entry name" value="Vaccinia Virus protein VP39"/>
    <property type="match status" value="1"/>
</dbReference>
<dbReference type="PANTHER" id="PTHR30481:SF3">
    <property type="entry name" value="DNA ADENINE METHYLASE"/>
    <property type="match status" value="1"/>
</dbReference>
<accession>A0A832T7X1</accession>
<dbReference type="GO" id="GO:1904047">
    <property type="term" value="F:S-adenosyl-L-methionine binding"/>
    <property type="evidence" value="ECO:0007669"/>
    <property type="project" value="TreeGrafter"/>
</dbReference>
<proteinExistence type="inferred from homology"/>
<dbReference type="NCBIfam" id="TIGR00571">
    <property type="entry name" value="dam"/>
    <property type="match status" value="1"/>
</dbReference>
<dbReference type="RefSeq" id="WP_010885119.1">
    <property type="nucleotide sequence ID" value="NZ_DUJN01000008.1"/>
</dbReference>
<gene>
    <name evidence="7" type="ORF">HA331_09305</name>
</gene>
<dbReference type="InterPro" id="IPR012327">
    <property type="entry name" value="MeTrfase_D12"/>
</dbReference>
<dbReference type="PANTHER" id="PTHR30481">
    <property type="entry name" value="DNA ADENINE METHYLASE"/>
    <property type="match status" value="1"/>
</dbReference>
<dbReference type="InterPro" id="IPR002052">
    <property type="entry name" value="DNA_methylase_N6_adenine_CS"/>
</dbReference>
<dbReference type="GO" id="GO:0009307">
    <property type="term" value="P:DNA restriction-modification system"/>
    <property type="evidence" value="ECO:0007669"/>
    <property type="project" value="InterPro"/>
</dbReference>
<evidence type="ECO:0000256" key="2">
    <source>
        <dbReference type="ARBA" id="ARBA00011900"/>
    </source>
</evidence>
<dbReference type="GeneID" id="1443354"/>
<dbReference type="EC" id="2.1.1.72" evidence="2"/>
<dbReference type="Pfam" id="PF02086">
    <property type="entry name" value="MethyltransfD12"/>
    <property type="match status" value="1"/>
</dbReference>
<dbReference type="GO" id="GO:0043565">
    <property type="term" value="F:sequence-specific DNA binding"/>
    <property type="evidence" value="ECO:0007669"/>
    <property type="project" value="TreeGrafter"/>
</dbReference>
<protein>
    <recommendedName>
        <fullName evidence="2">site-specific DNA-methyltransferase (adenine-specific)</fullName>
        <ecNumber evidence="2">2.1.1.72</ecNumber>
    </recommendedName>
</protein>
<keyword evidence="3 7" id="KW-0489">Methyltransferase</keyword>
<evidence type="ECO:0000256" key="6">
    <source>
        <dbReference type="ARBA" id="ARBA00047942"/>
    </source>
</evidence>
<evidence type="ECO:0000256" key="5">
    <source>
        <dbReference type="ARBA" id="ARBA00022691"/>
    </source>
</evidence>
<dbReference type="OMA" id="YMNRHGF"/>
<organism evidence="7 8">
    <name type="scientific">Pyrococcus horikoshii</name>
    <dbReference type="NCBI Taxonomy" id="53953"/>
    <lineage>
        <taxon>Archaea</taxon>
        <taxon>Methanobacteriati</taxon>
        <taxon>Methanobacteriota</taxon>
        <taxon>Thermococci</taxon>
        <taxon>Thermococcales</taxon>
        <taxon>Thermococcaceae</taxon>
        <taxon>Pyrococcus</taxon>
    </lineage>
</organism>
<dbReference type="GO" id="GO:0032259">
    <property type="term" value="P:methylation"/>
    <property type="evidence" value="ECO:0007669"/>
    <property type="project" value="UniProtKB-KW"/>
</dbReference>
<comment type="caution">
    <text evidence="7">The sequence shown here is derived from an EMBL/GenBank/DDBJ whole genome shotgun (WGS) entry which is preliminary data.</text>
</comment>
<evidence type="ECO:0000256" key="1">
    <source>
        <dbReference type="ARBA" id="ARBA00006594"/>
    </source>
</evidence>
<comment type="catalytic activity">
    <reaction evidence="6">
        <text>a 2'-deoxyadenosine in DNA + S-adenosyl-L-methionine = an N(6)-methyl-2'-deoxyadenosine in DNA + S-adenosyl-L-homocysteine + H(+)</text>
        <dbReference type="Rhea" id="RHEA:15197"/>
        <dbReference type="Rhea" id="RHEA-COMP:12418"/>
        <dbReference type="Rhea" id="RHEA-COMP:12419"/>
        <dbReference type="ChEBI" id="CHEBI:15378"/>
        <dbReference type="ChEBI" id="CHEBI:57856"/>
        <dbReference type="ChEBI" id="CHEBI:59789"/>
        <dbReference type="ChEBI" id="CHEBI:90615"/>
        <dbReference type="ChEBI" id="CHEBI:90616"/>
        <dbReference type="EC" id="2.1.1.72"/>
    </reaction>
</comment>
<dbReference type="PIRSF" id="PIRSF000398">
    <property type="entry name" value="M_m6A_EcoRV"/>
    <property type="match status" value="1"/>
</dbReference>
<sequence length="330" mass="39348">MAEPVLKWAGGKRQILHYIVSLMPSDYKDRRFHEPFFGGGAVTFWLEPKEGTINDINPKLINFYIILRDYPEELIEDAKMHKNEREYYYRMRREYNKLALSSWFRDFVRRGFKVESEQDRRNAIRLASLLLYLNKTAYNGLYRENRKGEFNVPFGRYKNPRIVDEKRLREASRVLRNLEIYNTDFSYVLDKAKEGDLVYFDPPYQPISQTASFTDYSKEGFTYKDQIRLRDVCLELHRRGVYFILSNSSAPEIVKLYKDIPEFDIIIVKAKRVINSKADRRGPVDEILVTNVPREERVGLEKAIKLTRQESYEKQEQGHNRERSILEWIN</sequence>
<dbReference type="Proteomes" id="UP000617544">
    <property type="component" value="Unassembled WGS sequence"/>
</dbReference>
<dbReference type="AlphaFoldDB" id="A0A832T7X1"/>
<dbReference type="InterPro" id="IPR023095">
    <property type="entry name" value="Ade_MeTrfase_dom_2"/>
</dbReference>
<comment type="similarity">
    <text evidence="1">Belongs to the N(4)/N(6)-methyltransferase family.</text>
</comment>
<evidence type="ECO:0000256" key="4">
    <source>
        <dbReference type="ARBA" id="ARBA00022679"/>
    </source>
</evidence>
<evidence type="ECO:0000313" key="7">
    <source>
        <dbReference type="EMBL" id="HII61913.1"/>
    </source>
</evidence>
<keyword evidence="4" id="KW-0808">Transferase</keyword>
<dbReference type="GO" id="GO:0009007">
    <property type="term" value="F:site-specific DNA-methyltransferase (adenine-specific) activity"/>
    <property type="evidence" value="ECO:0007669"/>
    <property type="project" value="UniProtKB-EC"/>
</dbReference>
<reference evidence="7" key="1">
    <citation type="journal article" date="2020" name="bioRxiv">
        <title>A rank-normalized archaeal taxonomy based on genome phylogeny resolves widespread incomplete and uneven classifications.</title>
        <authorList>
            <person name="Rinke C."/>
            <person name="Chuvochina M."/>
            <person name="Mussig A.J."/>
            <person name="Chaumeil P.-A."/>
            <person name="Waite D.W."/>
            <person name="Whitman W.B."/>
            <person name="Parks D.H."/>
            <person name="Hugenholtz P."/>
        </authorList>
    </citation>
    <scope>NUCLEOTIDE SEQUENCE</scope>
    <source>
        <strain evidence="7">UBA8834</strain>
    </source>
</reference>
<dbReference type="SUPFAM" id="SSF53335">
    <property type="entry name" value="S-adenosyl-L-methionine-dependent methyltransferases"/>
    <property type="match status" value="1"/>
</dbReference>
<evidence type="ECO:0000313" key="8">
    <source>
        <dbReference type="Proteomes" id="UP000617544"/>
    </source>
</evidence>
<dbReference type="PRINTS" id="PR00505">
    <property type="entry name" value="D12N6MTFRASE"/>
</dbReference>
<dbReference type="PROSITE" id="PS00092">
    <property type="entry name" value="N6_MTASE"/>
    <property type="match status" value="1"/>
</dbReference>
<dbReference type="EMBL" id="DUJN01000008">
    <property type="protein sequence ID" value="HII61913.1"/>
    <property type="molecule type" value="Genomic_DNA"/>
</dbReference>
<name>A0A832T7X1_PYRHR</name>
<evidence type="ECO:0000256" key="3">
    <source>
        <dbReference type="ARBA" id="ARBA00022603"/>
    </source>
</evidence>